<dbReference type="KEGG" id="nall:PP769_01925"/>
<comment type="function">
    <text evidence="9">ATP-dependent serine protease that mediates the selective degradation of mutant and abnormal proteins as well as certain short-lived regulatory proteins. Required for cellular homeostasis and for survival from DNA damage and developmental changes induced by stress. Degrades polypeptides processively to yield small peptide fragments that are 5 to 10 amino acids long. Binds to DNA in a double-stranded, site-specific manner.</text>
</comment>
<keyword evidence="19" id="KW-1185">Reference proteome</keyword>
<evidence type="ECO:0000256" key="8">
    <source>
        <dbReference type="ARBA" id="ARBA00023016"/>
    </source>
</evidence>
<dbReference type="InterPro" id="IPR014721">
    <property type="entry name" value="Ribsml_uS5_D2-typ_fold_subgr"/>
</dbReference>
<accession>A0AA96JX11</accession>
<dbReference type="Gene3D" id="2.30.130.40">
    <property type="entry name" value="LON domain-like"/>
    <property type="match status" value="1"/>
</dbReference>
<evidence type="ECO:0000256" key="4">
    <source>
        <dbReference type="ARBA" id="ARBA00022741"/>
    </source>
</evidence>
<evidence type="ECO:0000256" key="15">
    <source>
        <dbReference type="SAM" id="MobiDB-lite"/>
    </source>
</evidence>
<organism evidence="18 19">
    <name type="scientific">Candidatus Nitrospira allomarina</name>
    <dbReference type="NCBI Taxonomy" id="3020900"/>
    <lineage>
        <taxon>Bacteria</taxon>
        <taxon>Pseudomonadati</taxon>
        <taxon>Nitrospirota</taxon>
        <taxon>Nitrospiria</taxon>
        <taxon>Nitrospirales</taxon>
        <taxon>Nitrospiraceae</taxon>
        <taxon>Nitrospira</taxon>
    </lineage>
</organism>
<dbReference type="InterPro" id="IPR003111">
    <property type="entry name" value="Lon_prtase_N"/>
</dbReference>
<keyword evidence="8 9" id="KW-0346">Stress response</keyword>
<proteinExistence type="evidence at transcript level"/>
<name>A0AA96JX11_9BACT</name>
<dbReference type="FunFam" id="1.20.5.5270:FF:000002">
    <property type="entry name" value="Lon protease homolog"/>
    <property type="match status" value="1"/>
</dbReference>
<feature type="region of interest" description="Disordered" evidence="15">
    <location>
        <begin position="783"/>
        <end position="814"/>
    </location>
</feature>
<dbReference type="GO" id="GO:0004252">
    <property type="term" value="F:serine-type endopeptidase activity"/>
    <property type="evidence" value="ECO:0007669"/>
    <property type="project" value="UniProtKB-UniRule"/>
</dbReference>
<dbReference type="InterPro" id="IPR020568">
    <property type="entry name" value="Ribosomal_Su5_D2-typ_SF"/>
</dbReference>
<comment type="subcellular location">
    <subcellularLocation>
        <location evidence="1 9 10">Cytoplasm</location>
    </subcellularLocation>
</comment>
<protein>
    <recommendedName>
        <fullName evidence="9 10">Lon protease</fullName>
        <ecNumber evidence="9 10">3.4.21.53</ecNumber>
    </recommendedName>
    <alternativeName>
        <fullName evidence="9">ATP-dependent protease La</fullName>
    </alternativeName>
</protein>
<comment type="subunit">
    <text evidence="9 10">Homohexamer. Organized in a ring with a central cavity.</text>
</comment>
<dbReference type="EMBL" id="CP116967">
    <property type="protein sequence ID" value="WNM58546.1"/>
    <property type="molecule type" value="Genomic_DNA"/>
</dbReference>
<dbReference type="FunFam" id="3.40.50.300:FF:000382">
    <property type="entry name" value="Lon protease homolog 2, peroxisomal"/>
    <property type="match status" value="1"/>
</dbReference>
<evidence type="ECO:0000256" key="1">
    <source>
        <dbReference type="ARBA" id="ARBA00004496"/>
    </source>
</evidence>
<evidence type="ECO:0000313" key="18">
    <source>
        <dbReference type="EMBL" id="WNM58546.1"/>
    </source>
</evidence>
<dbReference type="InterPro" id="IPR046336">
    <property type="entry name" value="Lon_prtase_N_sf"/>
</dbReference>
<feature type="binding site" evidence="9 12">
    <location>
        <begin position="364"/>
        <end position="371"/>
    </location>
    <ligand>
        <name>ATP</name>
        <dbReference type="ChEBI" id="CHEBI:30616"/>
    </ligand>
</feature>
<dbReference type="InterPro" id="IPR004815">
    <property type="entry name" value="Lon_bac/euk-typ"/>
</dbReference>
<dbReference type="PROSITE" id="PS01046">
    <property type="entry name" value="LON_SER"/>
    <property type="match status" value="1"/>
</dbReference>
<evidence type="ECO:0000256" key="10">
    <source>
        <dbReference type="PIRNR" id="PIRNR001174"/>
    </source>
</evidence>
<dbReference type="Gene3D" id="3.30.230.10">
    <property type="match status" value="1"/>
</dbReference>
<dbReference type="GO" id="GO:0004176">
    <property type="term" value="F:ATP-dependent peptidase activity"/>
    <property type="evidence" value="ECO:0007669"/>
    <property type="project" value="UniProtKB-UniRule"/>
</dbReference>
<dbReference type="InterPro" id="IPR027543">
    <property type="entry name" value="Lon_bac"/>
</dbReference>
<comment type="induction">
    <text evidence="9">By heat shock.</text>
</comment>
<dbReference type="InterPro" id="IPR015947">
    <property type="entry name" value="PUA-like_sf"/>
</dbReference>
<dbReference type="Gene3D" id="3.40.50.300">
    <property type="entry name" value="P-loop containing nucleotide triphosphate hydrolases"/>
    <property type="match status" value="1"/>
</dbReference>
<dbReference type="InterPro" id="IPR003593">
    <property type="entry name" value="AAA+_ATPase"/>
</dbReference>
<gene>
    <name evidence="9 18" type="primary">lon</name>
    <name evidence="18" type="ORF">PP769_01925</name>
</gene>
<dbReference type="SUPFAM" id="SSF54211">
    <property type="entry name" value="Ribosomal protein S5 domain 2-like"/>
    <property type="match status" value="1"/>
</dbReference>
<evidence type="ECO:0000259" key="17">
    <source>
        <dbReference type="PROSITE" id="PS51787"/>
    </source>
</evidence>
<feature type="compositionally biased region" description="Polar residues" evidence="15">
    <location>
        <begin position="802"/>
        <end position="814"/>
    </location>
</feature>
<keyword evidence="4 9" id="KW-0547">Nucleotide-binding</keyword>
<dbReference type="GO" id="GO:0016887">
    <property type="term" value="F:ATP hydrolysis activity"/>
    <property type="evidence" value="ECO:0007669"/>
    <property type="project" value="UniProtKB-UniRule"/>
</dbReference>
<dbReference type="SMART" id="SM00464">
    <property type="entry name" value="LON"/>
    <property type="match status" value="1"/>
</dbReference>
<evidence type="ECO:0000256" key="7">
    <source>
        <dbReference type="ARBA" id="ARBA00022840"/>
    </source>
</evidence>
<dbReference type="NCBIfam" id="TIGR00763">
    <property type="entry name" value="lon"/>
    <property type="match status" value="1"/>
</dbReference>
<dbReference type="GO" id="GO:0006515">
    <property type="term" value="P:protein quality control for misfolded or incompletely synthesized proteins"/>
    <property type="evidence" value="ECO:0007669"/>
    <property type="project" value="UniProtKB-UniRule"/>
</dbReference>
<dbReference type="RefSeq" id="WP_312644531.1">
    <property type="nucleotide sequence ID" value="NZ_CP116967.1"/>
</dbReference>
<dbReference type="Proteomes" id="UP001302719">
    <property type="component" value="Chromosome"/>
</dbReference>
<dbReference type="GO" id="GO:0005737">
    <property type="term" value="C:cytoplasm"/>
    <property type="evidence" value="ECO:0007669"/>
    <property type="project" value="UniProtKB-SubCell"/>
</dbReference>
<evidence type="ECO:0000256" key="5">
    <source>
        <dbReference type="ARBA" id="ARBA00022801"/>
    </source>
</evidence>
<comment type="similarity">
    <text evidence="9 10 13 14">Belongs to the peptidase S16 family.</text>
</comment>
<dbReference type="InterPro" id="IPR027417">
    <property type="entry name" value="P-loop_NTPase"/>
</dbReference>
<dbReference type="InterPro" id="IPR003959">
    <property type="entry name" value="ATPase_AAA_core"/>
</dbReference>
<dbReference type="SMART" id="SM00382">
    <property type="entry name" value="AAA"/>
    <property type="match status" value="1"/>
</dbReference>
<keyword evidence="5 9" id="KW-0378">Hydrolase</keyword>
<dbReference type="InterPro" id="IPR054594">
    <property type="entry name" value="Lon_lid"/>
</dbReference>
<dbReference type="PIRSF" id="PIRSF001174">
    <property type="entry name" value="Lon_proteas"/>
    <property type="match status" value="1"/>
</dbReference>
<keyword evidence="6 9" id="KW-0720">Serine protease</keyword>
<dbReference type="PROSITE" id="PS51787">
    <property type="entry name" value="LON_N"/>
    <property type="match status" value="1"/>
</dbReference>
<sequence>MDTPPTAENTLIVSLPLVPVKRTVLFPDTLVPFTIGRPRSIAAVEAAMNSEDKALVFATQRDSEKEEPEFDDLYRIGTKAVIKQMGKTPDGHLQVLAQGIERVVLLKKEQDEPHMVVRSRQLALALESDLELEALHRELVELIGQLPELLTTQGVVELVAVLRAEKNPLSVAYRLVSLLNLNVERLQGLLEQSDAKEVLRQVYGALAHELHILKIRHEIASQAQAEIGKSQREYFLRQQLKEIQQELGDLETQPEDGEVGELKARIEKADLPEIVRTEATRELKRLVKLPPASPDHQVIRSYLELVLELPWNTLTEDHLDLTHVRTILDEDHYGIQDVKERILEHLAVLKLNPSAKAPILCLVGPPGVGKTSLGQSIARALERKFERLSLGGLHDEAELRGHRRTYVGAMPGRLIQALRRAGAKNPILMLDEVDKVGQDFRGDPASALLEILDPEQNHTFRDNYLDLPFDLSKVMFITTANSLDTISRPLLDRMETIRLGGYSHQEKLEIANRYLWPRRLKEAGLESKPLTLEEQVIPHIIKRYTREAGVRQLEQMLGRLTRKVALKLAEHPPDQPEEPLTITQVDLPEWLGIERFMPEEARKTLPLGVATGMAWTETGGDVLYVESALLPGGSDLTITGHIGDVMQESAQAARSYLWSRAESLGLDIAVFKQSGMHIHVPEGAIPKDGPSAGVTMASALASLLLKIPVRKDTAMTGEIGLTGLVLPVGGIKEKILAAHRVGLRRIVLPKANEKDLKDVPDTVRSELSVVFVETIEEALHAVLLNKTPDNRERETNPPHTQPVESEQTSAMGSH</sequence>
<dbReference type="PROSITE" id="PS51786">
    <property type="entry name" value="LON_PROTEOLYTIC"/>
    <property type="match status" value="1"/>
</dbReference>
<keyword evidence="2 9" id="KW-0963">Cytoplasm</keyword>
<feature type="active site" evidence="9 11">
    <location>
        <position position="691"/>
    </location>
</feature>
<dbReference type="SUPFAM" id="SSF52540">
    <property type="entry name" value="P-loop containing nucleoside triphosphate hydrolases"/>
    <property type="match status" value="1"/>
</dbReference>
<dbReference type="GO" id="GO:0034605">
    <property type="term" value="P:cellular response to heat"/>
    <property type="evidence" value="ECO:0007669"/>
    <property type="project" value="UniProtKB-UniRule"/>
</dbReference>
<dbReference type="EC" id="3.4.21.53" evidence="9 10"/>
<dbReference type="SUPFAM" id="SSF88697">
    <property type="entry name" value="PUA domain-like"/>
    <property type="match status" value="1"/>
</dbReference>
<dbReference type="GO" id="GO:0005524">
    <property type="term" value="F:ATP binding"/>
    <property type="evidence" value="ECO:0007669"/>
    <property type="project" value="UniProtKB-UniRule"/>
</dbReference>
<dbReference type="Gene3D" id="1.20.5.5270">
    <property type="match status" value="1"/>
</dbReference>
<dbReference type="PANTHER" id="PTHR10046">
    <property type="entry name" value="ATP DEPENDENT LON PROTEASE FAMILY MEMBER"/>
    <property type="match status" value="1"/>
</dbReference>
<evidence type="ECO:0000313" key="19">
    <source>
        <dbReference type="Proteomes" id="UP001302719"/>
    </source>
</evidence>
<comment type="catalytic activity">
    <reaction evidence="9 10 13">
        <text>Hydrolysis of proteins in presence of ATP.</text>
        <dbReference type="EC" id="3.4.21.53"/>
    </reaction>
</comment>
<feature type="domain" description="Lon N-terminal" evidence="17">
    <location>
        <begin position="15"/>
        <end position="210"/>
    </location>
</feature>
<evidence type="ECO:0000256" key="6">
    <source>
        <dbReference type="ARBA" id="ARBA00022825"/>
    </source>
</evidence>
<dbReference type="HAMAP" id="MF_01973">
    <property type="entry name" value="lon_bact"/>
    <property type="match status" value="1"/>
</dbReference>
<evidence type="ECO:0000256" key="12">
    <source>
        <dbReference type="PIRSR" id="PIRSR001174-2"/>
    </source>
</evidence>
<dbReference type="GO" id="GO:0043565">
    <property type="term" value="F:sequence-specific DNA binding"/>
    <property type="evidence" value="ECO:0007669"/>
    <property type="project" value="UniProtKB-UniRule"/>
</dbReference>
<evidence type="ECO:0000256" key="14">
    <source>
        <dbReference type="RuleBase" id="RU000591"/>
    </source>
</evidence>
<dbReference type="Pfam" id="PF00004">
    <property type="entry name" value="AAA"/>
    <property type="match status" value="1"/>
</dbReference>
<dbReference type="InterPro" id="IPR008268">
    <property type="entry name" value="Peptidase_S16_AS"/>
</dbReference>
<dbReference type="Pfam" id="PF02190">
    <property type="entry name" value="LON_substr_bdg"/>
    <property type="match status" value="1"/>
</dbReference>
<dbReference type="InterPro" id="IPR027065">
    <property type="entry name" value="Lon_Prtase"/>
</dbReference>
<dbReference type="Pfam" id="PF05362">
    <property type="entry name" value="Lon_C"/>
    <property type="match status" value="1"/>
</dbReference>
<keyword evidence="7 9" id="KW-0067">ATP-binding</keyword>
<evidence type="ECO:0000256" key="13">
    <source>
        <dbReference type="PROSITE-ProRule" id="PRU01122"/>
    </source>
</evidence>
<evidence type="ECO:0000259" key="16">
    <source>
        <dbReference type="PROSITE" id="PS51786"/>
    </source>
</evidence>
<dbReference type="InterPro" id="IPR008269">
    <property type="entry name" value="Lon_proteolytic"/>
</dbReference>
<evidence type="ECO:0000256" key="2">
    <source>
        <dbReference type="ARBA" id="ARBA00022490"/>
    </source>
</evidence>
<dbReference type="Pfam" id="PF22667">
    <property type="entry name" value="Lon_lid"/>
    <property type="match status" value="1"/>
</dbReference>
<evidence type="ECO:0000256" key="3">
    <source>
        <dbReference type="ARBA" id="ARBA00022670"/>
    </source>
</evidence>
<evidence type="ECO:0000256" key="11">
    <source>
        <dbReference type="PIRSR" id="PIRSR001174-1"/>
    </source>
</evidence>
<keyword evidence="3 9" id="KW-0645">Protease</keyword>
<dbReference type="CDD" id="cd19500">
    <property type="entry name" value="RecA-like_Lon"/>
    <property type="match status" value="1"/>
</dbReference>
<dbReference type="Gene3D" id="1.20.58.1480">
    <property type="match status" value="1"/>
</dbReference>
<feature type="active site" evidence="9 11">
    <location>
        <position position="734"/>
    </location>
</feature>
<feature type="domain" description="Lon proteolytic" evidence="16">
    <location>
        <begin position="604"/>
        <end position="785"/>
    </location>
</feature>
<dbReference type="PRINTS" id="PR00830">
    <property type="entry name" value="ENDOLAPTASE"/>
</dbReference>
<dbReference type="Gene3D" id="1.10.8.60">
    <property type="match status" value="1"/>
</dbReference>
<dbReference type="AlphaFoldDB" id="A0AA96JX11"/>
<reference evidence="18 19" key="1">
    <citation type="submission" date="2023-01" db="EMBL/GenBank/DDBJ databases">
        <title>Cultivation and genomic characterization of new, ubiquitous marine nitrite-oxidizing bacteria from the Nitrospirales.</title>
        <authorList>
            <person name="Mueller A.J."/>
            <person name="Daebeler A."/>
            <person name="Herbold C.W."/>
            <person name="Kirkegaard R.H."/>
            <person name="Daims H."/>
        </authorList>
    </citation>
    <scope>NUCLEOTIDE SEQUENCE [LARGE SCALE GENOMIC DNA]</scope>
    <source>
        <strain evidence="18 19">VA</strain>
    </source>
</reference>
<evidence type="ECO:0000256" key="9">
    <source>
        <dbReference type="HAMAP-Rule" id="MF_01973"/>
    </source>
</evidence>